<feature type="non-terminal residue" evidence="3">
    <location>
        <position position="1"/>
    </location>
</feature>
<sequence length="246" mass="27888">VPRKVCSDNGAAFISEEIATFYRMNNIIAVTSAPYHPATNGQAERMVQELKQALSKKGREDLSCVLSRFLFKQHTTVHATTGKTPAWMMYGRELPSALDRLKSSLFKQLPEENIDIHKFARGQPVWIRQFPNERKWMPGSIARRAGPRSWMVDTERGQVRRHLNHIRHRAPNSSCWETQPPPPVWDMCLHDRHGTHSGANGPEQTTKQHSTDDDVRPLPTVGSALSTATRVSSRARRPPDRYGAHV</sequence>
<dbReference type="GO" id="GO:0003676">
    <property type="term" value="F:nucleic acid binding"/>
    <property type="evidence" value="ECO:0007669"/>
    <property type="project" value="InterPro"/>
</dbReference>
<feature type="compositionally biased region" description="Basic and acidic residues" evidence="1">
    <location>
        <begin position="237"/>
        <end position="246"/>
    </location>
</feature>
<dbReference type="EMBL" id="GEGO01007602">
    <property type="protein sequence ID" value="JAR87802.1"/>
    <property type="molecule type" value="Transcribed_RNA"/>
</dbReference>
<dbReference type="SUPFAM" id="SSF53098">
    <property type="entry name" value="Ribonuclease H-like"/>
    <property type="match status" value="1"/>
</dbReference>
<feature type="compositionally biased region" description="Low complexity" evidence="1">
    <location>
        <begin position="223"/>
        <end position="232"/>
    </location>
</feature>
<proteinExistence type="predicted"/>
<dbReference type="InterPro" id="IPR050951">
    <property type="entry name" value="Retrovirus_Pol_polyprotein"/>
</dbReference>
<accession>A0A147BBF6</accession>
<evidence type="ECO:0000313" key="3">
    <source>
        <dbReference type="EMBL" id="JAR87802.1"/>
    </source>
</evidence>
<reference evidence="3" key="1">
    <citation type="journal article" date="2018" name="PLoS Negl. Trop. Dis.">
        <title>Sialome diversity of ticks revealed by RNAseq of single tick salivary glands.</title>
        <authorList>
            <person name="Perner J."/>
            <person name="Kropackova S."/>
            <person name="Kopacek P."/>
            <person name="Ribeiro J.M."/>
        </authorList>
    </citation>
    <scope>NUCLEOTIDE SEQUENCE</scope>
    <source>
        <strain evidence="3">Siblings of single egg batch collected in Ceske Budejovice</strain>
        <tissue evidence="3">Salivary glands</tissue>
    </source>
</reference>
<feature type="domain" description="Integrase catalytic" evidence="2">
    <location>
        <begin position="1"/>
        <end position="93"/>
    </location>
</feature>
<dbReference type="PROSITE" id="PS50994">
    <property type="entry name" value="INTEGRASE"/>
    <property type="match status" value="1"/>
</dbReference>
<name>A0A147BBF6_IXORI</name>
<dbReference type="PANTHER" id="PTHR37984">
    <property type="entry name" value="PROTEIN CBG26694"/>
    <property type="match status" value="1"/>
</dbReference>
<feature type="region of interest" description="Disordered" evidence="1">
    <location>
        <begin position="189"/>
        <end position="246"/>
    </location>
</feature>
<dbReference type="PANTHER" id="PTHR37984:SF5">
    <property type="entry name" value="PROTEIN NYNRIN-LIKE"/>
    <property type="match status" value="1"/>
</dbReference>
<evidence type="ECO:0000256" key="1">
    <source>
        <dbReference type="SAM" id="MobiDB-lite"/>
    </source>
</evidence>
<dbReference type="GO" id="GO:0015074">
    <property type="term" value="P:DNA integration"/>
    <property type="evidence" value="ECO:0007669"/>
    <property type="project" value="InterPro"/>
</dbReference>
<evidence type="ECO:0000259" key="2">
    <source>
        <dbReference type="PROSITE" id="PS50994"/>
    </source>
</evidence>
<dbReference type="InterPro" id="IPR036397">
    <property type="entry name" value="RNaseH_sf"/>
</dbReference>
<dbReference type="InterPro" id="IPR012337">
    <property type="entry name" value="RNaseH-like_sf"/>
</dbReference>
<protein>
    <submittedName>
        <fullName evidence="3">Putative tick transposon</fullName>
    </submittedName>
</protein>
<dbReference type="Gene3D" id="3.30.420.10">
    <property type="entry name" value="Ribonuclease H-like superfamily/Ribonuclease H"/>
    <property type="match status" value="1"/>
</dbReference>
<dbReference type="AlphaFoldDB" id="A0A147BBF6"/>
<organism evidence="3">
    <name type="scientific">Ixodes ricinus</name>
    <name type="common">Common tick</name>
    <name type="synonym">Acarus ricinus</name>
    <dbReference type="NCBI Taxonomy" id="34613"/>
    <lineage>
        <taxon>Eukaryota</taxon>
        <taxon>Metazoa</taxon>
        <taxon>Ecdysozoa</taxon>
        <taxon>Arthropoda</taxon>
        <taxon>Chelicerata</taxon>
        <taxon>Arachnida</taxon>
        <taxon>Acari</taxon>
        <taxon>Parasitiformes</taxon>
        <taxon>Ixodida</taxon>
        <taxon>Ixodoidea</taxon>
        <taxon>Ixodidae</taxon>
        <taxon>Ixodinae</taxon>
        <taxon>Ixodes</taxon>
    </lineage>
</organism>
<dbReference type="InterPro" id="IPR001584">
    <property type="entry name" value="Integrase_cat-core"/>
</dbReference>